<dbReference type="AlphaFoldDB" id="A0A220S1W7"/>
<proteinExistence type="predicted"/>
<dbReference type="RefSeq" id="WP_089036201.1">
    <property type="nucleotide sequence ID" value="NZ_CP022278.1"/>
</dbReference>
<sequence>MKPLYRYEYILVSGGASGCKDCDDIIALEKECRDDINNGFTMGATAGALFTKSPYFTGIGAIAGGALAASNSPECKALAKLKK</sequence>
<accession>A0A220S1W7</accession>
<dbReference type="Proteomes" id="UP000198238">
    <property type="component" value="Chromosome"/>
</dbReference>
<evidence type="ECO:0000313" key="1">
    <source>
        <dbReference type="EMBL" id="ASK27500.1"/>
    </source>
</evidence>
<dbReference type="KEGG" id="nei:BG910_06850"/>
<keyword evidence="2" id="KW-1185">Reference proteome</keyword>
<dbReference type="PROSITE" id="PS51257">
    <property type="entry name" value="PROKAR_LIPOPROTEIN"/>
    <property type="match status" value="1"/>
</dbReference>
<dbReference type="EMBL" id="CP022278">
    <property type="protein sequence ID" value="ASK27500.1"/>
    <property type="molecule type" value="Genomic_DNA"/>
</dbReference>
<evidence type="ECO:0000313" key="2">
    <source>
        <dbReference type="Proteomes" id="UP000198238"/>
    </source>
</evidence>
<organism evidence="1 2">
    <name type="scientific">Neisseria chenwenguii</name>
    <dbReference type="NCBI Taxonomy" id="1853278"/>
    <lineage>
        <taxon>Bacteria</taxon>
        <taxon>Pseudomonadati</taxon>
        <taxon>Pseudomonadota</taxon>
        <taxon>Betaproteobacteria</taxon>
        <taxon>Neisseriales</taxon>
        <taxon>Neisseriaceae</taxon>
        <taxon>Neisseria</taxon>
    </lineage>
</organism>
<protein>
    <submittedName>
        <fullName evidence="1">Uncharacterized protein</fullName>
    </submittedName>
</protein>
<name>A0A220S1W7_9NEIS</name>
<reference evidence="1 2" key="1">
    <citation type="submission" date="2017-06" db="EMBL/GenBank/DDBJ databases">
        <title>Neisseria chenwenguii sp. nov., isolated from the intestinal contents of Tibetan Plateau Pika in Yushu, Qinghai Province, China.</title>
        <authorList>
            <person name="Zhang G."/>
        </authorList>
    </citation>
    <scope>NUCLEOTIDE SEQUENCE [LARGE SCALE GENOMIC DNA]</scope>
    <source>
        <strain evidence="1 2">10023</strain>
    </source>
</reference>
<gene>
    <name evidence="1" type="ORF">BG910_06850</name>
</gene>